<comment type="catalytic activity">
    <reaction evidence="14">
        <text>a ubiquinone + n Na(+)(in) + NADH + H(+) = a ubiquinol + n Na(+)(out) + NAD(+)</text>
        <dbReference type="Rhea" id="RHEA:47748"/>
        <dbReference type="Rhea" id="RHEA-COMP:9565"/>
        <dbReference type="Rhea" id="RHEA-COMP:9566"/>
        <dbReference type="ChEBI" id="CHEBI:15378"/>
        <dbReference type="ChEBI" id="CHEBI:16389"/>
        <dbReference type="ChEBI" id="CHEBI:17976"/>
        <dbReference type="ChEBI" id="CHEBI:29101"/>
        <dbReference type="ChEBI" id="CHEBI:57540"/>
        <dbReference type="ChEBI" id="CHEBI:57945"/>
        <dbReference type="EC" id="7.2.1.1"/>
    </reaction>
</comment>
<dbReference type="GO" id="GO:0005886">
    <property type="term" value="C:plasma membrane"/>
    <property type="evidence" value="ECO:0007669"/>
    <property type="project" value="UniProtKB-SubCell"/>
</dbReference>
<comment type="function">
    <text evidence="14">NQR complex catalyzes the reduction of ubiquinone-1 to ubiquinol by two successive reactions, coupled with the transport of Na(+) ions from the cytoplasm to the periplasm. NqrA to NqrE are probably involved in the second step, the conversion of ubisemiquinone to ubiquinol.</text>
</comment>
<keyword evidence="2 14" id="KW-0813">Transport</keyword>
<evidence type="ECO:0000256" key="3">
    <source>
        <dbReference type="ARBA" id="ARBA00022475"/>
    </source>
</evidence>
<dbReference type="NCBIfam" id="TIGR01939">
    <property type="entry name" value="nqrD"/>
    <property type="match status" value="1"/>
</dbReference>
<dbReference type="NCBIfam" id="NF006777">
    <property type="entry name" value="PRK09292.1"/>
    <property type="match status" value="1"/>
</dbReference>
<comment type="subunit">
    <text evidence="14">Composed of six subunits; NqrA, NqrB, NqrC, NqrD, NqrE and NqrF.</text>
</comment>
<dbReference type="AlphaFoldDB" id="A0A412GLA2"/>
<dbReference type="GO" id="GO:0016655">
    <property type="term" value="F:oxidoreductase activity, acting on NAD(P)H, quinone or similar compound as acceptor"/>
    <property type="evidence" value="ECO:0007669"/>
    <property type="project" value="UniProtKB-UniRule"/>
</dbReference>
<dbReference type="PANTHER" id="PTHR30586:SF1">
    <property type="entry name" value="NA(+)-TRANSLOCATING NADH-QUINONE REDUCTASE SUBUNIT D"/>
    <property type="match status" value="1"/>
</dbReference>
<accession>A0A412GLA2</accession>
<evidence type="ECO:0000256" key="14">
    <source>
        <dbReference type="HAMAP-Rule" id="MF_00428"/>
    </source>
</evidence>
<dbReference type="GO" id="GO:0012505">
    <property type="term" value="C:endomembrane system"/>
    <property type="evidence" value="ECO:0007669"/>
    <property type="project" value="UniProtKB-SubCell"/>
</dbReference>
<keyword evidence="6 14" id="KW-1278">Translocase</keyword>
<keyword evidence="9 14" id="KW-0915">Sodium</keyword>
<dbReference type="Proteomes" id="UP000285864">
    <property type="component" value="Unassembled WGS sequence"/>
</dbReference>
<proteinExistence type="inferred from homology"/>
<keyword evidence="10 14" id="KW-0406">Ion transport</keyword>
<evidence type="ECO:0000256" key="4">
    <source>
        <dbReference type="ARBA" id="ARBA00022519"/>
    </source>
</evidence>
<keyword evidence="5 14" id="KW-0812">Transmembrane</keyword>
<keyword evidence="3 14" id="KW-1003">Cell membrane</keyword>
<dbReference type="PANTHER" id="PTHR30586">
    <property type="entry name" value="ELECTRON TRANSPORT COMPLEX PROTEIN RNFE"/>
    <property type="match status" value="1"/>
</dbReference>
<feature type="transmembrane region" description="Helical" evidence="14">
    <location>
        <begin position="103"/>
        <end position="125"/>
    </location>
</feature>
<protein>
    <recommendedName>
        <fullName evidence="14">Na(+)-translocating NADH-quinone reductase subunit D</fullName>
        <shortName evidence="14">Na(+)-NQR subunit D</shortName>
        <shortName evidence="14">Na(+)-translocating NQR subunit D</shortName>
        <ecNumber evidence="14">7.2.1.1</ecNumber>
    </recommendedName>
    <alternativeName>
        <fullName evidence="14">NQR complex subunit D</fullName>
    </alternativeName>
    <alternativeName>
        <fullName evidence="14">NQR-1 subunit D</fullName>
    </alternativeName>
</protein>
<name>A0A412GLA2_9BACT</name>
<keyword evidence="11 14" id="KW-0830">Ubiquinone</keyword>
<feature type="transmembrane region" description="Helical" evidence="14">
    <location>
        <begin position="43"/>
        <end position="64"/>
    </location>
</feature>
<dbReference type="RefSeq" id="WP_118484539.1">
    <property type="nucleotide sequence ID" value="NZ_CAUELD010000131.1"/>
</dbReference>
<keyword evidence="13 14" id="KW-0739">Sodium transport</keyword>
<evidence type="ECO:0000256" key="8">
    <source>
        <dbReference type="ARBA" id="ARBA00023027"/>
    </source>
</evidence>
<dbReference type="InterPro" id="IPR011292">
    <property type="entry name" value="NqrD"/>
</dbReference>
<evidence type="ECO:0000256" key="10">
    <source>
        <dbReference type="ARBA" id="ARBA00023065"/>
    </source>
</evidence>
<feature type="transmembrane region" description="Helical" evidence="14">
    <location>
        <begin position="182"/>
        <end position="200"/>
    </location>
</feature>
<comment type="similarity">
    <text evidence="14">Belongs to the NqrDE/RnfAE family.</text>
</comment>
<evidence type="ECO:0000256" key="13">
    <source>
        <dbReference type="ARBA" id="ARBA00023201"/>
    </source>
</evidence>
<dbReference type="InterPro" id="IPR003667">
    <property type="entry name" value="NqrDE/RnfAE"/>
</dbReference>
<feature type="transmembrane region" description="Helical" evidence="14">
    <location>
        <begin position="146"/>
        <end position="170"/>
    </location>
</feature>
<dbReference type="EC" id="7.2.1.1" evidence="14"/>
<evidence type="ECO:0000256" key="5">
    <source>
        <dbReference type="ARBA" id="ARBA00022692"/>
    </source>
</evidence>
<organism evidence="15 16">
    <name type="scientific">Phocaeicola coprocola</name>
    <dbReference type="NCBI Taxonomy" id="310298"/>
    <lineage>
        <taxon>Bacteria</taxon>
        <taxon>Pseudomonadati</taxon>
        <taxon>Bacteroidota</taxon>
        <taxon>Bacteroidia</taxon>
        <taxon>Bacteroidales</taxon>
        <taxon>Bacteroidaceae</taxon>
        <taxon>Phocaeicola</taxon>
    </lineage>
</organism>
<evidence type="ECO:0000256" key="1">
    <source>
        <dbReference type="ARBA" id="ARBA00004127"/>
    </source>
</evidence>
<keyword evidence="8 14" id="KW-0520">NAD</keyword>
<dbReference type="Pfam" id="PF02508">
    <property type="entry name" value="Rnf-Nqr"/>
    <property type="match status" value="1"/>
</dbReference>
<evidence type="ECO:0000313" key="16">
    <source>
        <dbReference type="Proteomes" id="UP000285864"/>
    </source>
</evidence>
<dbReference type="GO" id="GO:0006814">
    <property type="term" value="P:sodium ion transport"/>
    <property type="evidence" value="ECO:0007669"/>
    <property type="project" value="UniProtKB-UniRule"/>
</dbReference>
<sequence>MGSLFSTKNKEVFSTPLGLNNPVTVQVLGICSALAVTSKLEPAIVMGLSVTIITAFSNVVISLIRKTIPNRIRIIVQLVVVAALVTIVSELLKAFAYDVSVQLSVYVGLIITNCILMGRLEAFAMANGPWESCLDGIGNGLGYAKILVMVAFIRELLGSGTLLGFNILNYDAIKSAGYVNNGLMLMPPMALIIVACIIWYQRAKHKELQEKE</sequence>
<evidence type="ECO:0000256" key="11">
    <source>
        <dbReference type="ARBA" id="ARBA00023075"/>
    </source>
</evidence>
<keyword evidence="16" id="KW-1185">Reference proteome</keyword>
<reference evidence="15 16" key="1">
    <citation type="submission" date="2018-08" db="EMBL/GenBank/DDBJ databases">
        <title>A genome reference for cultivated species of the human gut microbiota.</title>
        <authorList>
            <person name="Zou Y."/>
            <person name="Xue W."/>
            <person name="Luo G."/>
        </authorList>
    </citation>
    <scope>NUCLEOTIDE SEQUENCE [LARGE SCALE GENOMIC DNA]</scope>
    <source>
        <strain evidence="15 16">AF24-2</strain>
    </source>
</reference>
<keyword evidence="12 14" id="KW-0472">Membrane</keyword>
<keyword evidence="4" id="KW-0997">Cell inner membrane</keyword>
<dbReference type="HAMAP" id="MF_00428">
    <property type="entry name" value="NqrD"/>
    <property type="match status" value="1"/>
</dbReference>
<feature type="transmembrane region" description="Helical" evidence="14">
    <location>
        <begin position="76"/>
        <end position="97"/>
    </location>
</feature>
<evidence type="ECO:0000256" key="6">
    <source>
        <dbReference type="ARBA" id="ARBA00022967"/>
    </source>
</evidence>
<evidence type="ECO:0000256" key="2">
    <source>
        <dbReference type="ARBA" id="ARBA00022448"/>
    </source>
</evidence>
<keyword evidence="7 14" id="KW-1133">Transmembrane helix</keyword>
<dbReference type="PIRSF" id="PIRSF006102">
    <property type="entry name" value="NQR_DE"/>
    <property type="match status" value="1"/>
</dbReference>
<comment type="caution">
    <text evidence="15">The sequence shown here is derived from an EMBL/GenBank/DDBJ whole genome shotgun (WGS) entry which is preliminary data.</text>
</comment>
<gene>
    <name evidence="14" type="primary">nqrD</name>
    <name evidence="15" type="ORF">DWY20_08940</name>
</gene>
<comment type="subcellular location">
    <subcellularLocation>
        <location evidence="14">Cell membrane</location>
        <topology evidence="14">Multi-pass membrane protein</topology>
    </subcellularLocation>
    <subcellularLocation>
        <location evidence="1">Endomembrane system</location>
        <topology evidence="1">Multi-pass membrane protein</topology>
    </subcellularLocation>
</comment>
<evidence type="ECO:0000256" key="9">
    <source>
        <dbReference type="ARBA" id="ARBA00023053"/>
    </source>
</evidence>
<dbReference type="EMBL" id="QRUU01000035">
    <property type="protein sequence ID" value="RGR95655.1"/>
    <property type="molecule type" value="Genomic_DNA"/>
</dbReference>
<evidence type="ECO:0000256" key="7">
    <source>
        <dbReference type="ARBA" id="ARBA00022989"/>
    </source>
</evidence>
<evidence type="ECO:0000313" key="15">
    <source>
        <dbReference type="EMBL" id="RGR95655.1"/>
    </source>
</evidence>
<evidence type="ECO:0000256" key="12">
    <source>
        <dbReference type="ARBA" id="ARBA00023136"/>
    </source>
</evidence>